<dbReference type="EMBL" id="AMQM01001006">
    <property type="status" value="NOT_ANNOTATED_CDS"/>
    <property type="molecule type" value="Genomic_DNA"/>
</dbReference>
<accession>T1FQE6</accession>
<feature type="transmembrane region" description="Helical" evidence="2">
    <location>
        <begin position="7"/>
        <end position="28"/>
    </location>
</feature>
<reference evidence="5" key="1">
    <citation type="submission" date="2012-12" db="EMBL/GenBank/DDBJ databases">
        <authorList>
            <person name="Hellsten U."/>
            <person name="Grimwood J."/>
            <person name="Chapman J.A."/>
            <person name="Shapiro H."/>
            <person name="Aerts A."/>
            <person name="Otillar R.P."/>
            <person name="Terry A.Y."/>
            <person name="Boore J.L."/>
            <person name="Simakov O."/>
            <person name="Marletaz F."/>
            <person name="Cho S.-J."/>
            <person name="Edsinger-Gonzales E."/>
            <person name="Havlak P."/>
            <person name="Kuo D.-H."/>
            <person name="Larsson T."/>
            <person name="Lv J."/>
            <person name="Arendt D."/>
            <person name="Savage R."/>
            <person name="Osoegawa K."/>
            <person name="de Jong P."/>
            <person name="Lindberg D.R."/>
            <person name="Seaver E.C."/>
            <person name="Weisblat D.A."/>
            <person name="Putnam N.H."/>
            <person name="Grigoriev I.V."/>
            <person name="Rokhsar D.S."/>
        </authorList>
    </citation>
    <scope>NUCLEOTIDE SEQUENCE</scope>
</reference>
<proteinExistence type="predicted"/>
<dbReference type="HOGENOM" id="CLU_819595_0_0_1"/>
<feature type="region of interest" description="Disordered" evidence="1">
    <location>
        <begin position="290"/>
        <end position="339"/>
    </location>
</feature>
<evidence type="ECO:0000256" key="1">
    <source>
        <dbReference type="SAM" id="MobiDB-lite"/>
    </source>
</evidence>
<dbReference type="EnsemblMetazoa" id="HelroT188833">
    <property type="protein sequence ID" value="HelroP188833"/>
    <property type="gene ID" value="HelroG188833"/>
</dbReference>
<dbReference type="RefSeq" id="XP_009022603.1">
    <property type="nucleotide sequence ID" value="XM_009024355.1"/>
</dbReference>
<gene>
    <name evidence="4" type="primary">20211043</name>
    <name evidence="3" type="ORF">HELRODRAFT_188833</name>
</gene>
<keyword evidence="5" id="KW-1185">Reference proteome</keyword>
<keyword evidence="2" id="KW-0472">Membrane</keyword>
<feature type="transmembrane region" description="Helical" evidence="2">
    <location>
        <begin position="209"/>
        <end position="233"/>
    </location>
</feature>
<dbReference type="AlphaFoldDB" id="T1FQE6"/>
<evidence type="ECO:0000313" key="4">
    <source>
        <dbReference type="EnsemblMetazoa" id="HelroP188833"/>
    </source>
</evidence>
<name>T1FQE6_HELRO</name>
<keyword evidence="2" id="KW-0812">Transmembrane</keyword>
<evidence type="ECO:0000313" key="5">
    <source>
        <dbReference type="Proteomes" id="UP000015101"/>
    </source>
</evidence>
<reference evidence="4" key="3">
    <citation type="submission" date="2015-06" db="UniProtKB">
        <authorList>
            <consortium name="EnsemblMetazoa"/>
        </authorList>
    </citation>
    <scope>IDENTIFICATION</scope>
</reference>
<dbReference type="GeneID" id="20211043"/>
<reference evidence="3 5" key="2">
    <citation type="journal article" date="2013" name="Nature">
        <title>Insights into bilaterian evolution from three spiralian genomes.</title>
        <authorList>
            <person name="Simakov O."/>
            <person name="Marletaz F."/>
            <person name="Cho S.J."/>
            <person name="Edsinger-Gonzales E."/>
            <person name="Havlak P."/>
            <person name="Hellsten U."/>
            <person name="Kuo D.H."/>
            <person name="Larsson T."/>
            <person name="Lv J."/>
            <person name="Arendt D."/>
            <person name="Savage R."/>
            <person name="Osoegawa K."/>
            <person name="de Jong P."/>
            <person name="Grimwood J."/>
            <person name="Chapman J.A."/>
            <person name="Shapiro H."/>
            <person name="Aerts A."/>
            <person name="Otillar R.P."/>
            <person name="Terry A.Y."/>
            <person name="Boore J.L."/>
            <person name="Grigoriev I.V."/>
            <person name="Lindberg D.R."/>
            <person name="Seaver E.C."/>
            <person name="Weisblat D.A."/>
            <person name="Putnam N.H."/>
            <person name="Rokhsar D.S."/>
        </authorList>
    </citation>
    <scope>NUCLEOTIDE SEQUENCE</scope>
</reference>
<dbReference type="Proteomes" id="UP000015101">
    <property type="component" value="Unassembled WGS sequence"/>
</dbReference>
<evidence type="ECO:0000313" key="3">
    <source>
        <dbReference type="EMBL" id="ESN98593.1"/>
    </source>
</evidence>
<dbReference type="InParanoid" id="T1FQE6"/>
<dbReference type="CTD" id="20211043"/>
<evidence type="ECO:0000256" key="2">
    <source>
        <dbReference type="SAM" id="Phobius"/>
    </source>
</evidence>
<keyword evidence="2" id="KW-1133">Transmembrane helix</keyword>
<feature type="region of interest" description="Disordered" evidence="1">
    <location>
        <begin position="101"/>
        <end position="120"/>
    </location>
</feature>
<protein>
    <submittedName>
        <fullName evidence="3 4">Uncharacterized protein</fullName>
    </submittedName>
</protein>
<dbReference type="KEGG" id="hro:HELRODRAFT_188833"/>
<organism evidence="4 5">
    <name type="scientific">Helobdella robusta</name>
    <name type="common">Californian leech</name>
    <dbReference type="NCBI Taxonomy" id="6412"/>
    <lineage>
        <taxon>Eukaryota</taxon>
        <taxon>Metazoa</taxon>
        <taxon>Spiralia</taxon>
        <taxon>Lophotrochozoa</taxon>
        <taxon>Annelida</taxon>
        <taxon>Clitellata</taxon>
        <taxon>Hirudinea</taxon>
        <taxon>Rhynchobdellida</taxon>
        <taxon>Glossiphoniidae</taxon>
        <taxon>Helobdella</taxon>
    </lineage>
</organism>
<sequence>MSHSLPFHILIPISLHFFLAFFITISQIPPKVPTTTKTLATTSTRKHEPLPPEDVQIITTAVERVVPNTPPVFLTKKEHDVLVNTNLEEIIKRFQESQRSAISNHENSARPLKRIKKRDAERDDDLKPYETVDLIVECLKRLGNDTVAKKLIKDIERDPSLIRIFLEMFNDKITAMNEGRAVAIHLFAIPRENNISDQKTTEAADARHVGFFIGIAALVVCSAVVGLICYLTGRRIQRRRSMLADIMNFDSPNDAPIQSLPFHSSPISDEDIVVNENGQTMMMEERKEVVTNEKGGSGPTGGRQNLAPHMFSSGRRHNSQVNGDGGGKLQANETSSTRL</sequence>
<dbReference type="EMBL" id="KB097143">
    <property type="protein sequence ID" value="ESN98593.1"/>
    <property type="molecule type" value="Genomic_DNA"/>
</dbReference>